<sequence>MTTLEGPPVNLQRFTMRDFADLARRALRDSGYSMKAAARALNYDPAYLSRVLNGKQKPSENLASALDSLVGAGGALAGIVLNDDEAARVAKSAANPSRLDAGTVDALAGVLAAYRRLDDTARPKSVIPATVTQMKEVIRILRAARGPHRDRLAEVASEWTQFAGWLHAQTRNDSEAVTLLNGAVELADEIGNGTLAAQALNFKGYLARQQGRPQGTARWFAAAANTPGAHPAQRIGDYLQAAGGLAEMKEVDLALRMVEDAEKLMDDAAALPPPETAYWLTPNFNRLNMGICVLSLGRYSEAADHLRTGLAGLPDDLADAPWTWEHKDALRRAAAAA</sequence>
<dbReference type="SUPFAM" id="SSF47413">
    <property type="entry name" value="lambda repressor-like DNA-binding domains"/>
    <property type="match status" value="1"/>
</dbReference>
<dbReference type="Gene3D" id="1.25.40.10">
    <property type="entry name" value="Tetratricopeptide repeat domain"/>
    <property type="match status" value="1"/>
</dbReference>
<dbReference type="InterPro" id="IPR001387">
    <property type="entry name" value="Cro/C1-type_HTH"/>
</dbReference>
<dbReference type="SUPFAM" id="SSF48452">
    <property type="entry name" value="TPR-like"/>
    <property type="match status" value="1"/>
</dbReference>
<dbReference type="InterPro" id="IPR010982">
    <property type="entry name" value="Lambda_DNA-bd_dom_sf"/>
</dbReference>
<evidence type="ECO:0000313" key="2">
    <source>
        <dbReference type="Proteomes" id="UP001234880"/>
    </source>
</evidence>
<protein>
    <submittedName>
        <fullName evidence="1">Tetratricopeptide (TPR) repeat protein</fullName>
    </submittedName>
</protein>
<accession>A0ABT9KPP2</accession>
<reference evidence="1 2" key="1">
    <citation type="submission" date="2023-07" db="EMBL/GenBank/DDBJ databases">
        <title>Sequencing the genomes of 1000 actinobacteria strains.</title>
        <authorList>
            <person name="Klenk H.-P."/>
        </authorList>
    </citation>
    <scope>NUCLEOTIDE SEQUENCE [LARGE SCALE GENOMIC DNA]</scope>
    <source>
        <strain evidence="1 2">DSM 41600</strain>
    </source>
</reference>
<evidence type="ECO:0000313" key="1">
    <source>
        <dbReference type="EMBL" id="MDP9610404.1"/>
    </source>
</evidence>
<dbReference type="EMBL" id="JAURUE010000001">
    <property type="protein sequence ID" value="MDP9610404.1"/>
    <property type="molecule type" value="Genomic_DNA"/>
</dbReference>
<gene>
    <name evidence="1" type="ORF">JOF35_002681</name>
</gene>
<dbReference type="RefSeq" id="WP_258407942.1">
    <property type="nucleotide sequence ID" value="NZ_JAURUE010000001.1"/>
</dbReference>
<name>A0ABT9KPP2_9ACTN</name>
<dbReference type="InterPro" id="IPR011990">
    <property type="entry name" value="TPR-like_helical_dom_sf"/>
</dbReference>
<dbReference type="Proteomes" id="UP001234880">
    <property type="component" value="Unassembled WGS sequence"/>
</dbReference>
<comment type="caution">
    <text evidence="1">The sequence shown here is derived from an EMBL/GenBank/DDBJ whole genome shotgun (WGS) entry which is preliminary data.</text>
</comment>
<organism evidence="1 2">
    <name type="scientific">Streptomyces demainii</name>
    <dbReference type="NCBI Taxonomy" id="588122"/>
    <lineage>
        <taxon>Bacteria</taxon>
        <taxon>Bacillati</taxon>
        <taxon>Actinomycetota</taxon>
        <taxon>Actinomycetes</taxon>
        <taxon>Kitasatosporales</taxon>
        <taxon>Streptomycetaceae</taxon>
        <taxon>Streptomyces</taxon>
    </lineage>
</organism>
<dbReference type="Pfam" id="PF13560">
    <property type="entry name" value="HTH_31"/>
    <property type="match status" value="1"/>
</dbReference>
<keyword evidence="2" id="KW-1185">Reference proteome</keyword>
<proteinExistence type="predicted"/>
<dbReference type="CDD" id="cd00093">
    <property type="entry name" value="HTH_XRE"/>
    <property type="match status" value="1"/>
</dbReference>